<dbReference type="GO" id="GO:0030154">
    <property type="term" value="P:cell differentiation"/>
    <property type="evidence" value="ECO:0007669"/>
    <property type="project" value="TreeGrafter"/>
</dbReference>
<dbReference type="EnsemblMetazoa" id="XM_022806731">
    <property type="protein sequence ID" value="XP_022662466"/>
    <property type="gene ID" value="LOC111250856"/>
</dbReference>
<dbReference type="AlphaFoldDB" id="A0A7M7K6P6"/>
<feature type="compositionally biased region" description="Polar residues" evidence="6">
    <location>
        <begin position="235"/>
        <end position="244"/>
    </location>
</feature>
<evidence type="ECO:0000256" key="5">
    <source>
        <dbReference type="ARBA" id="ARBA00023242"/>
    </source>
</evidence>
<dbReference type="Gene3D" id="3.40.1810.10">
    <property type="entry name" value="Transcription factor, MADS-box"/>
    <property type="match status" value="1"/>
</dbReference>
<evidence type="ECO:0000256" key="2">
    <source>
        <dbReference type="ARBA" id="ARBA00023015"/>
    </source>
</evidence>
<evidence type="ECO:0000256" key="3">
    <source>
        <dbReference type="ARBA" id="ARBA00023125"/>
    </source>
</evidence>
<dbReference type="EnsemblMetazoa" id="XM_022806732">
    <property type="protein sequence ID" value="XP_022662467"/>
    <property type="gene ID" value="LOC111250856"/>
</dbReference>
<feature type="compositionally biased region" description="Low complexity" evidence="6">
    <location>
        <begin position="456"/>
        <end position="469"/>
    </location>
</feature>
<dbReference type="RefSeq" id="XP_022662466.1">
    <property type="nucleotide sequence ID" value="XM_022806731.1"/>
</dbReference>
<feature type="region of interest" description="Disordered" evidence="6">
    <location>
        <begin position="51"/>
        <end position="94"/>
    </location>
</feature>
<evidence type="ECO:0000256" key="4">
    <source>
        <dbReference type="ARBA" id="ARBA00023163"/>
    </source>
</evidence>
<dbReference type="GO" id="GO:0005634">
    <property type="term" value="C:nucleus"/>
    <property type="evidence" value="ECO:0007669"/>
    <property type="project" value="UniProtKB-SubCell"/>
</dbReference>
<dbReference type="CDD" id="cd00265">
    <property type="entry name" value="MADS_MEF2_like"/>
    <property type="match status" value="1"/>
</dbReference>
<dbReference type="InterPro" id="IPR036879">
    <property type="entry name" value="TF_MADSbox_sf"/>
</dbReference>
<evidence type="ECO:0000256" key="1">
    <source>
        <dbReference type="ARBA" id="ARBA00004123"/>
    </source>
</evidence>
<dbReference type="FunCoup" id="A0A7M7K6P6">
    <property type="interactions" value="589"/>
</dbReference>
<proteinExistence type="predicted"/>
<dbReference type="GO" id="GO:0000978">
    <property type="term" value="F:RNA polymerase II cis-regulatory region sequence-specific DNA binding"/>
    <property type="evidence" value="ECO:0007669"/>
    <property type="project" value="TreeGrafter"/>
</dbReference>
<feature type="region of interest" description="Disordered" evidence="6">
    <location>
        <begin position="683"/>
        <end position="760"/>
    </location>
</feature>
<dbReference type="FunFam" id="3.40.1810.10:FF:000001">
    <property type="entry name" value="Myocyte-specific enhancer factor 2A homolog"/>
    <property type="match status" value="1"/>
</dbReference>
<dbReference type="PROSITE" id="PS00350">
    <property type="entry name" value="MADS_BOX_1"/>
    <property type="match status" value="1"/>
</dbReference>
<dbReference type="Pfam" id="PF00319">
    <property type="entry name" value="SRF-TF"/>
    <property type="match status" value="1"/>
</dbReference>
<dbReference type="PRINTS" id="PR00404">
    <property type="entry name" value="MADSDOMAIN"/>
</dbReference>
<dbReference type="SMART" id="SM00432">
    <property type="entry name" value="MADS"/>
    <property type="match status" value="1"/>
</dbReference>
<feature type="region of interest" description="Disordered" evidence="6">
    <location>
        <begin position="456"/>
        <end position="552"/>
    </location>
</feature>
<feature type="compositionally biased region" description="Low complexity" evidence="6">
    <location>
        <begin position="189"/>
        <end position="204"/>
    </location>
</feature>
<dbReference type="SUPFAM" id="SSF55455">
    <property type="entry name" value="SRF-like"/>
    <property type="match status" value="1"/>
</dbReference>
<feature type="compositionally biased region" description="Low complexity" evidence="6">
    <location>
        <begin position="52"/>
        <end position="94"/>
    </location>
</feature>
<sequence>MHDWSALAKVTRIQDLLVRRTNECGTAGSSTSNFLTRSVAATTRNLNNSCENSAVRSINSSSSSRDINPSISHNPNDSADPGNNDNNSSNSTSSSSGNFFVAAVAAVNNSGNSTSSLSSNIYCSSGPNCRASNRSPLSLAPPGIGIAAAGLSDVLTSAHQLSGPAPLLQLSDGSDGIGGGHRQRLQLQQQQITPGSSSLSGSASTPVYLSPSLDQFQQRRPFATGSTDGERQGIPLTNNSNSNNLRVTEHKFSSQQGATVLHLTSSSQQQGQQQTHLPQQQQFQFVGATVVNNSNNSSNPSRKMGRKKIQISRISDERNRQVTFTKRKFGLMKKAYELSVLCDCEIALIIFNSTNKLFQYASTDMDKVLLKYTEYNEPHESRTNNDIVEALNKKDHKGNPGCCDSPDPNDDDGNVGAYTIPARPLETSNANKLGPANYPKLNEDFEIMMQRSTSATATAVTSAQQAQSQHNGVRDSTSPFHGQSLSVSNGPLNGMYSQDSLMQPSPTQMSQSSISPRPSSTGAGGENGLSAYQRAASPGNSGSSSLAGPPVVQPAAVQGVGSSQQAVSPKPRSPQCKNLRVMVPLHQTNCNSPSPNPSQPMEPGVVGGVGGQLYLSSQGTGMVRGGAIATPVVSVTGPNGLALSGYPPAFQGLSPSEFPISSDISALSASGFNGSLLHGWSGQGSHLEASPIQGHHLNSASGSPEPPLSPNMRIKSEPISPPRSVHQGGATDYSGGHVDSSVPPLKRTRLTADNWPAAAT</sequence>
<dbReference type="GO" id="GO:0045944">
    <property type="term" value="P:positive regulation of transcription by RNA polymerase II"/>
    <property type="evidence" value="ECO:0007669"/>
    <property type="project" value="InterPro"/>
</dbReference>
<reference evidence="8" key="1">
    <citation type="submission" date="2021-01" db="UniProtKB">
        <authorList>
            <consortium name="EnsemblMetazoa"/>
        </authorList>
    </citation>
    <scope>IDENTIFICATION</scope>
</reference>
<dbReference type="PANTHER" id="PTHR11945">
    <property type="entry name" value="MADS BOX PROTEIN"/>
    <property type="match status" value="1"/>
</dbReference>
<dbReference type="Proteomes" id="UP000594260">
    <property type="component" value="Unplaced"/>
</dbReference>
<dbReference type="InterPro" id="IPR002100">
    <property type="entry name" value="TF_MADSbox"/>
</dbReference>
<evidence type="ECO:0000256" key="6">
    <source>
        <dbReference type="SAM" id="MobiDB-lite"/>
    </source>
</evidence>
<dbReference type="OrthoDB" id="1898716at2759"/>
<keyword evidence="5" id="KW-0539">Nucleus</keyword>
<feature type="compositionally biased region" description="Low complexity" evidence="6">
    <location>
        <begin position="500"/>
        <end position="520"/>
    </location>
</feature>
<dbReference type="CTD" id="36032"/>
<name>A0A7M7K6P6_VARDE</name>
<feature type="region of interest" description="Disordered" evidence="6">
    <location>
        <begin position="393"/>
        <end position="414"/>
    </location>
</feature>
<feature type="compositionally biased region" description="Polar residues" evidence="6">
    <location>
        <begin position="470"/>
        <end position="499"/>
    </location>
</feature>
<feature type="region of interest" description="Disordered" evidence="6">
    <location>
        <begin position="189"/>
        <end position="244"/>
    </location>
</feature>
<dbReference type="KEGG" id="vde:111250856"/>
<organism evidence="8 9">
    <name type="scientific">Varroa destructor</name>
    <name type="common">Honeybee mite</name>
    <dbReference type="NCBI Taxonomy" id="109461"/>
    <lineage>
        <taxon>Eukaryota</taxon>
        <taxon>Metazoa</taxon>
        <taxon>Ecdysozoa</taxon>
        <taxon>Arthropoda</taxon>
        <taxon>Chelicerata</taxon>
        <taxon>Arachnida</taxon>
        <taxon>Acari</taxon>
        <taxon>Parasitiformes</taxon>
        <taxon>Mesostigmata</taxon>
        <taxon>Gamasina</taxon>
        <taxon>Dermanyssoidea</taxon>
        <taxon>Varroidae</taxon>
        <taxon>Varroa</taxon>
    </lineage>
</organism>
<dbReference type="GO" id="GO:0000981">
    <property type="term" value="F:DNA-binding transcription factor activity, RNA polymerase II-specific"/>
    <property type="evidence" value="ECO:0007669"/>
    <property type="project" value="TreeGrafter"/>
</dbReference>
<comment type="subcellular location">
    <subcellularLocation>
        <location evidence="1">Nucleus</location>
    </subcellularLocation>
</comment>
<keyword evidence="2" id="KW-0805">Transcription regulation</keyword>
<keyword evidence="3" id="KW-0238">DNA-binding</keyword>
<evidence type="ECO:0000313" key="9">
    <source>
        <dbReference type="Proteomes" id="UP000594260"/>
    </source>
</evidence>
<keyword evidence="9" id="KW-1185">Reference proteome</keyword>
<feature type="domain" description="MADS-box" evidence="7">
    <location>
        <begin position="304"/>
        <end position="364"/>
    </location>
</feature>
<accession>A0A7M7K6P6</accession>
<dbReference type="PROSITE" id="PS50066">
    <property type="entry name" value="MADS_BOX_2"/>
    <property type="match status" value="1"/>
</dbReference>
<dbReference type="RefSeq" id="XP_022662467.1">
    <property type="nucleotide sequence ID" value="XM_022806732.1"/>
</dbReference>
<evidence type="ECO:0000313" key="8">
    <source>
        <dbReference type="EnsemblMetazoa" id="XP_022662466"/>
    </source>
</evidence>
<dbReference type="GeneID" id="111250856"/>
<dbReference type="InParanoid" id="A0A7M7K6P6"/>
<dbReference type="GO" id="GO:0046983">
    <property type="term" value="F:protein dimerization activity"/>
    <property type="evidence" value="ECO:0007669"/>
    <property type="project" value="InterPro"/>
</dbReference>
<keyword evidence="4" id="KW-0804">Transcription</keyword>
<evidence type="ECO:0000259" key="7">
    <source>
        <dbReference type="PROSITE" id="PS50066"/>
    </source>
</evidence>
<protein>
    <recommendedName>
        <fullName evidence="7">MADS-box domain-containing protein</fullName>
    </recommendedName>
</protein>
<dbReference type="InterPro" id="IPR033896">
    <property type="entry name" value="MEF2-like_N"/>
</dbReference>
<dbReference type="PANTHER" id="PTHR11945:SF534">
    <property type="entry name" value="MYOCYTE-SPECIFIC ENHANCER FACTOR 2"/>
    <property type="match status" value="1"/>
</dbReference>